<organism evidence="3 4">
    <name type="scientific">Lophiostoma macrostomum CBS 122681</name>
    <dbReference type="NCBI Taxonomy" id="1314788"/>
    <lineage>
        <taxon>Eukaryota</taxon>
        <taxon>Fungi</taxon>
        <taxon>Dikarya</taxon>
        <taxon>Ascomycota</taxon>
        <taxon>Pezizomycotina</taxon>
        <taxon>Dothideomycetes</taxon>
        <taxon>Pleosporomycetidae</taxon>
        <taxon>Pleosporales</taxon>
        <taxon>Lophiostomataceae</taxon>
        <taxon>Lophiostoma</taxon>
    </lineage>
</organism>
<sequence>MAFNHGSAQTLNLQHQQRPSESHATHLSLRRTDRFGNAHPLKQNPPSIAEDRFHDIDINDSILQPPPSALTAATAYDPHESSSPLEDYSPSPRTLHQRSLTGSVFDNCQPFLKRATSTIQQHTSRASLHSPTKSLASFIPSRSVIESTASQPKIKAGAKALQSWFNGTSAPVRVGIQSHSQEDYDSEDYDSEEEEEEMMINIFSRGPALTGENPTETAPKQPAPKPKAPSRSQTSTAGSRFAWLLSTQKNASVPHPQESPTYHNPADELLSLNTSQSLFPHGPVDPLAPESFNDLVTTAEHLLSRYQSAYRQLSSALGDARAEQSAQDDELDESETRTRHLKMQLETMAARANEQDAQMQKLMEELAFERRARQEEEVARKRSLVLIRGPAGYEHTPETPSPLSPRRRVRISNSDISVDSGFESECESEVASVFSRANCMSPTDTNPSSAASIAEENETTPKSKRPLPTRRQSTYEKVRDGSVDLQRGGWGCTNCEGGAQAAVWGRLAKEREESRILRHRVAVLEEAVDGALHVVDGY</sequence>
<dbReference type="Proteomes" id="UP000799324">
    <property type="component" value="Unassembled WGS sequence"/>
</dbReference>
<feature type="compositionally biased region" description="Polar residues" evidence="2">
    <location>
        <begin position="1"/>
        <end position="17"/>
    </location>
</feature>
<feature type="region of interest" description="Disordered" evidence="2">
    <location>
        <begin position="60"/>
        <end position="97"/>
    </location>
</feature>
<protein>
    <submittedName>
        <fullName evidence="3">Uncharacterized protein</fullName>
    </submittedName>
</protein>
<dbReference type="EMBL" id="MU004325">
    <property type="protein sequence ID" value="KAF2657464.1"/>
    <property type="molecule type" value="Genomic_DNA"/>
</dbReference>
<dbReference type="OrthoDB" id="5377009at2759"/>
<feature type="coiled-coil region" evidence="1">
    <location>
        <begin position="345"/>
        <end position="379"/>
    </location>
</feature>
<proteinExistence type="predicted"/>
<feature type="compositionally biased region" description="Polar residues" evidence="2">
    <location>
        <begin position="438"/>
        <end position="451"/>
    </location>
</feature>
<keyword evidence="4" id="KW-1185">Reference proteome</keyword>
<feature type="region of interest" description="Disordered" evidence="2">
    <location>
        <begin position="1"/>
        <end position="25"/>
    </location>
</feature>
<reference evidence="3" key="1">
    <citation type="journal article" date="2020" name="Stud. Mycol.">
        <title>101 Dothideomycetes genomes: a test case for predicting lifestyles and emergence of pathogens.</title>
        <authorList>
            <person name="Haridas S."/>
            <person name="Albert R."/>
            <person name="Binder M."/>
            <person name="Bloem J."/>
            <person name="Labutti K."/>
            <person name="Salamov A."/>
            <person name="Andreopoulos B."/>
            <person name="Baker S."/>
            <person name="Barry K."/>
            <person name="Bills G."/>
            <person name="Bluhm B."/>
            <person name="Cannon C."/>
            <person name="Castanera R."/>
            <person name="Culley D."/>
            <person name="Daum C."/>
            <person name="Ezra D."/>
            <person name="Gonzalez J."/>
            <person name="Henrissat B."/>
            <person name="Kuo A."/>
            <person name="Liang C."/>
            <person name="Lipzen A."/>
            <person name="Lutzoni F."/>
            <person name="Magnuson J."/>
            <person name="Mondo S."/>
            <person name="Nolan M."/>
            <person name="Ohm R."/>
            <person name="Pangilinan J."/>
            <person name="Park H.-J."/>
            <person name="Ramirez L."/>
            <person name="Alfaro M."/>
            <person name="Sun H."/>
            <person name="Tritt A."/>
            <person name="Yoshinaga Y."/>
            <person name="Zwiers L.-H."/>
            <person name="Turgeon B."/>
            <person name="Goodwin S."/>
            <person name="Spatafora J."/>
            <person name="Crous P."/>
            <person name="Grigoriev I."/>
        </authorList>
    </citation>
    <scope>NUCLEOTIDE SEQUENCE</scope>
    <source>
        <strain evidence="3">CBS 122681</strain>
    </source>
</reference>
<evidence type="ECO:0000313" key="4">
    <source>
        <dbReference type="Proteomes" id="UP000799324"/>
    </source>
</evidence>
<feature type="region of interest" description="Disordered" evidence="2">
    <location>
        <begin position="206"/>
        <end position="237"/>
    </location>
</feature>
<accession>A0A6A6TFR4</accession>
<gene>
    <name evidence="3" type="ORF">K491DRAFT_691100</name>
</gene>
<evidence type="ECO:0000256" key="2">
    <source>
        <dbReference type="SAM" id="MobiDB-lite"/>
    </source>
</evidence>
<evidence type="ECO:0000313" key="3">
    <source>
        <dbReference type="EMBL" id="KAF2657464.1"/>
    </source>
</evidence>
<keyword evidence="1" id="KW-0175">Coiled coil</keyword>
<feature type="region of interest" description="Disordered" evidence="2">
    <location>
        <begin position="438"/>
        <end position="476"/>
    </location>
</feature>
<name>A0A6A6TFR4_9PLEO</name>
<dbReference type="AlphaFoldDB" id="A0A6A6TFR4"/>
<evidence type="ECO:0000256" key="1">
    <source>
        <dbReference type="SAM" id="Coils"/>
    </source>
</evidence>
<feature type="region of interest" description="Disordered" evidence="2">
    <location>
        <begin position="390"/>
        <end position="409"/>
    </location>
</feature>